<evidence type="ECO:0000313" key="10">
    <source>
        <dbReference type="EMBL" id="BDE08197.1"/>
    </source>
</evidence>
<dbReference type="AlphaFoldDB" id="A0AAN1Y0Y3"/>
<dbReference type="RefSeq" id="WP_317995743.1">
    <property type="nucleotide sequence ID" value="NZ_AP025523.1"/>
</dbReference>
<evidence type="ECO:0000256" key="1">
    <source>
        <dbReference type="ARBA" id="ARBA00002056"/>
    </source>
</evidence>
<sequence>MRIAITANGPGEFAGWVRPLTAALRARDPSAEIHVLCVPDDFATGGEAAYIERTVPGVHAYPPSAYLRLALGRPVEGLPARVDRVQYLGGDLAHAVRVHARLGGEATTYKFSRKAYAATFARAFAVDEANRAQLEAWKTPPERIRVIGNLAIDGALGEASGAYGDAPSDAARDGIVLFPGSRRHEIANLLPMFVRVALNLRRMLPGVPIAFAGSPFVDDGELRDALARGGDNPLAYGAAAQFDGGEIVADGARFPLVRAAMGAASRARLAIAIPGTKVIELAALGVPTVVCTPFNAPELVVIGGPMQYVGKLPAIGPLVKRAAVLAVASRFRFFAQPNIDADRELDPEIAGTLLPSQVAHVAAERWADAAWCRATGAELRARYAHHAGAAERMAAFLLESPRP</sequence>
<keyword evidence="4" id="KW-0444">Lipid biosynthesis</keyword>
<organism evidence="10 11">
    <name type="scientific">Vulcanimicrobium alpinum</name>
    <dbReference type="NCBI Taxonomy" id="3016050"/>
    <lineage>
        <taxon>Bacteria</taxon>
        <taxon>Bacillati</taxon>
        <taxon>Vulcanimicrobiota</taxon>
        <taxon>Vulcanimicrobiia</taxon>
        <taxon>Vulcanimicrobiales</taxon>
        <taxon>Vulcanimicrobiaceae</taxon>
        <taxon>Vulcanimicrobium</taxon>
    </lineage>
</organism>
<evidence type="ECO:0000256" key="7">
    <source>
        <dbReference type="ARBA" id="ARBA00022679"/>
    </source>
</evidence>
<evidence type="ECO:0000256" key="6">
    <source>
        <dbReference type="ARBA" id="ARBA00022676"/>
    </source>
</evidence>
<comment type="catalytic activity">
    <reaction evidence="9">
        <text>a lipid X + a UDP-2-N,3-O-bis[(3R)-3-hydroxyacyl]-alpha-D-glucosamine = a lipid A disaccharide + UDP + H(+)</text>
        <dbReference type="Rhea" id="RHEA:67828"/>
        <dbReference type="ChEBI" id="CHEBI:15378"/>
        <dbReference type="ChEBI" id="CHEBI:58223"/>
        <dbReference type="ChEBI" id="CHEBI:137748"/>
        <dbReference type="ChEBI" id="CHEBI:176338"/>
        <dbReference type="ChEBI" id="CHEBI:176343"/>
        <dbReference type="EC" id="2.4.1.182"/>
    </reaction>
</comment>
<dbReference type="PANTHER" id="PTHR30372">
    <property type="entry name" value="LIPID-A-DISACCHARIDE SYNTHASE"/>
    <property type="match status" value="1"/>
</dbReference>
<dbReference type="GO" id="GO:0016020">
    <property type="term" value="C:membrane"/>
    <property type="evidence" value="ECO:0007669"/>
    <property type="project" value="GOC"/>
</dbReference>
<keyword evidence="6" id="KW-0328">Glycosyltransferase</keyword>
<protein>
    <recommendedName>
        <fullName evidence="3">Lipid-A-disaccharide synthase</fullName>
        <ecNumber evidence="2">2.4.1.182</ecNumber>
    </recommendedName>
</protein>
<keyword evidence="8" id="KW-0443">Lipid metabolism</keyword>
<dbReference type="GO" id="GO:0008915">
    <property type="term" value="F:lipid-A-disaccharide synthase activity"/>
    <property type="evidence" value="ECO:0007669"/>
    <property type="project" value="UniProtKB-EC"/>
</dbReference>
<reference evidence="10 11" key="1">
    <citation type="journal article" date="2022" name="ISME Commun">
        <title>Vulcanimicrobium alpinus gen. nov. sp. nov., the first cultivated representative of the candidate phylum 'Eremiobacterota', is a metabolically versatile aerobic anoxygenic phototroph.</title>
        <authorList>
            <person name="Yabe S."/>
            <person name="Muto K."/>
            <person name="Abe K."/>
            <person name="Yokota A."/>
            <person name="Staudigel H."/>
            <person name="Tebo B.M."/>
        </authorList>
    </citation>
    <scope>NUCLEOTIDE SEQUENCE [LARGE SCALE GENOMIC DNA]</scope>
    <source>
        <strain evidence="10 11">WC8-2</strain>
    </source>
</reference>
<dbReference type="PANTHER" id="PTHR30372:SF4">
    <property type="entry name" value="LIPID-A-DISACCHARIDE SYNTHASE, MITOCHONDRIAL-RELATED"/>
    <property type="match status" value="1"/>
</dbReference>
<dbReference type="EMBL" id="AP025523">
    <property type="protein sequence ID" value="BDE08197.1"/>
    <property type="molecule type" value="Genomic_DNA"/>
</dbReference>
<evidence type="ECO:0000256" key="3">
    <source>
        <dbReference type="ARBA" id="ARBA00020902"/>
    </source>
</evidence>
<dbReference type="SUPFAM" id="SSF53756">
    <property type="entry name" value="UDP-Glycosyltransferase/glycogen phosphorylase"/>
    <property type="match status" value="1"/>
</dbReference>
<accession>A0AAN1Y0Y3</accession>
<proteinExistence type="predicted"/>
<evidence type="ECO:0000256" key="9">
    <source>
        <dbReference type="ARBA" id="ARBA00048975"/>
    </source>
</evidence>
<comment type="function">
    <text evidence="1">Condensation of UDP-2,3-diacylglucosamine and 2,3-diacylglucosamine-1-phosphate to form lipid A disaccharide, a precursor of lipid A, a phosphorylated glycolipid that anchors the lipopolysaccharide to the outer membrane of the cell.</text>
</comment>
<dbReference type="EC" id="2.4.1.182" evidence="2"/>
<dbReference type="KEGG" id="vab:WPS_34730"/>
<keyword evidence="5" id="KW-0441">Lipid A biosynthesis</keyword>
<keyword evidence="11" id="KW-1185">Reference proteome</keyword>
<evidence type="ECO:0000256" key="8">
    <source>
        <dbReference type="ARBA" id="ARBA00023098"/>
    </source>
</evidence>
<dbReference type="InterPro" id="IPR003835">
    <property type="entry name" value="Glyco_trans_19"/>
</dbReference>
<gene>
    <name evidence="10" type="ORF">WPS_34730</name>
</gene>
<evidence type="ECO:0000256" key="4">
    <source>
        <dbReference type="ARBA" id="ARBA00022516"/>
    </source>
</evidence>
<keyword evidence="7" id="KW-0808">Transferase</keyword>
<dbReference type="GO" id="GO:0009245">
    <property type="term" value="P:lipid A biosynthetic process"/>
    <property type="evidence" value="ECO:0007669"/>
    <property type="project" value="UniProtKB-KW"/>
</dbReference>
<dbReference type="GO" id="GO:0005543">
    <property type="term" value="F:phospholipid binding"/>
    <property type="evidence" value="ECO:0007669"/>
    <property type="project" value="TreeGrafter"/>
</dbReference>
<dbReference type="Proteomes" id="UP001317532">
    <property type="component" value="Chromosome"/>
</dbReference>
<name>A0AAN1Y0Y3_UNVUL</name>
<evidence type="ECO:0000256" key="5">
    <source>
        <dbReference type="ARBA" id="ARBA00022556"/>
    </source>
</evidence>
<evidence type="ECO:0000256" key="2">
    <source>
        <dbReference type="ARBA" id="ARBA00012687"/>
    </source>
</evidence>
<evidence type="ECO:0000313" key="11">
    <source>
        <dbReference type="Proteomes" id="UP001317532"/>
    </source>
</evidence>